<dbReference type="EMBL" id="RDSR01000012">
    <property type="protein sequence ID" value="RNE62306.1"/>
    <property type="molecule type" value="Genomic_DNA"/>
</dbReference>
<feature type="transmembrane region" description="Helical" evidence="1">
    <location>
        <begin position="28"/>
        <end position="46"/>
    </location>
</feature>
<dbReference type="OrthoDB" id="5184455at2"/>
<feature type="transmembrane region" description="Helical" evidence="1">
    <location>
        <begin position="96"/>
        <end position="119"/>
    </location>
</feature>
<keyword evidence="1" id="KW-0472">Membrane</keyword>
<evidence type="ECO:0000313" key="2">
    <source>
        <dbReference type="EMBL" id="RNE62306.1"/>
    </source>
</evidence>
<name>A0A3M8LA36_9MICO</name>
<feature type="transmembrane region" description="Helical" evidence="1">
    <location>
        <begin position="223"/>
        <end position="244"/>
    </location>
</feature>
<keyword evidence="3" id="KW-1185">Reference proteome</keyword>
<keyword evidence="1" id="KW-1133">Transmembrane helix</keyword>
<reference evidence="2 3" key="1">
    <citation type="submission" date="2018-11" db="EMBL/GenBank/DDBJ databases">
        <title>Cryobacterium sp. nov., isolated from rhizosphere soil of lettuce.</title>
        <authorList>
            <person name="Wang Y."/>
        </authorList>
    </citation>
    <scope>NUCLEOTIDE SEQUENCE [LARGE SCALE GENOMIC DNA]</scope>
    <source>
        <strain evidence="2 3">NEAU-85</strain>
    </source>
</reference>
<dbReference type="Proteomes" id="UP000279859">
    <property type="component" value="Unassembled WGS sequence"/>
</dbReference>
<gene>
    <name evidence="2" type="ORF">EEJ31_08705</name>
</gene>
<sequence length="246" mass="25999">MAALDPPTLAWPALAWPALFTPTAPLDLSPALLLVLLAVAAALSIPRTTWQYFGLFTTLVHELGHAFAAVLTGRVVHGIRIHRNHSGDALSSGRGVFGVVVSGVLGYPAPAIVGAAQLWAVFHGYTALALFAGGVVLMVTLLVIRNLFGVVVVLASVAVSGLLWFYAMPEVQSYALLVLGLALLVGSVRGLVTVIGVHLRHRDRLPSSDAYLLYRRTHVPSPVWLALFAVIISGCLLAALSAYASR</sequence>
<dbReference type="PANTHER" id="PTHR33979:SF2">
    <property type="entry name" value="PEPTIDASE M50B-LIKE-DOMAIN-CONTAINING PROTEIN"/>
    <property type="match status" value="1"/>
</dbReference>
<protein>
    <submittedName>
        <fullName evidence="2">M50 family peptidase</fullName>
    </submittedName>
</protein>
<proteinExistence type="predicted"/>
<accession>A0A3M8LA36</accession>
<dbReference type="PANTHER" id="PTHR33979">
    <property type="entry name" value="OS02G0221600 PROTEIN"/>
    <property type="match status" value="1"/>
</dbReference>
<dbReference type="Pfam" id="PF13398">
    <property type="entry name" value="Peptidase_M50B"/>
    <property type="match status" value="1"/>
</dbReference>
<evidence type="ECO:0000313" key="3">
    <source>
        <dbReference type="Proteomes" id="UP000279859"/>
    </source>
</evidence>
<feature type="transmembrane region" description="Helical" evidence="1">
    <location>
        <begin position="174"/>
        <end position="197"/>
    </location>
</feature>
<dbReference type="AlphaFoldDB" id="A0A3M8LA36"/>
<feature type="transmembrane region" description="Helical" evidence="1">
    <location>
        <begin position="125"/>
        <end position="144"/>
    </location>
</feature>
<keyword evidence="1" id="KW-0812">Transmembrane</keyword>
<organism evidence="2 3">
    <name type="scientific">Cryobacterium tepidiphilum</name>
    <dbReference type="NCBI Taxonomy" id="2486026"/>
    <lineage>
        <taxon>Bacteria</taxon>
        <taxon>Bacillati</taxon>
        <taxon>Actinomycetota</taxon>
        <taxon>Actinomycetes</taxon>
        <taxon>Micrococcales</taxon>
        <taxon>Microbacteriaceae</taxon>
        <taxon>Cryobacterium</taxon>
    </lineage>
</organism>
<evidence type="ECO:0000256" key="1">
    <source>
        <dbReference type="SAM" id="Phobius"/>
    </source>
</evidence>
<feature type="transmembrane region" description="Helical" evidence="1">
    <location>
        <begin position="151"/>
        <end position="168"/>
    </location>
</feature>
<comment type="caution">
    <text evidence="2">The sequence shown here is derived from an EMBL/GenBank/DDBJ whole genome shotgun (WGS) entry which is preliminary data.</text>
</comment>
<dbReference type="InterPro" id="IPR049500">
    <property type="entry name" value="Peptidase_M50B-like"/>
</dbReference>